<dbReference type="SUPFAM" id="SSF48452">
    <property type="entry name" value="TPR-like"/>
    <property type="match status" value="1"/>
</dbReference>
<feature type="transmembrane region" description="Helical" evidence="1">
    <location>
        <begin position="126"/>
        <end position="145"/>
    </location>
</feature>
<name>A0A517PTU1_9PLAN</name>
<evidence type="ECO:0000313" key="3">
    <source>
        <dbReference type="Proteomes" id="UP000320421"/>
    </source>
</evidence>
<dbReference type="Proteomes" id="UP000320421">
    <property type="component" value="Chromosome"/>
</dbReference>
<evidence type="ECO:0000313" key="2">
    <source>
        <dbReference type="EMBL" id="QDT22791.1"/>
    </source>
</evidence>
<dbReference type="EMBL" id="CP036266">
    <property type="protein sequence ID" value="QDT22791.1"/>
    <property type="molecule type" value="Genomic_DNA"/>
</dbReference>
<dbReference type="Gene3D" id="1.25.40.10">
    <property type="entry name" value="Tetratricopeptide repeat domain"/>
    <property type="match status" value="1"/>
</dbReference>
<gene>
    <name evidence="2" type="ORF">HG66A1_46020</name>
</gene>
<protein>
    <recommendedName>
        <fullName evidence="4">Tetratricopeptide repeat protein</fullName>
    </recommendedName>
</protein>
<dbReference type="AlphaFoldDB" id="A0A517PTU1"/>
<evidence type="ECO:0008006" key="4">
    <source>
        <dbReference type="Google" id="ProtNLM"/>
    </source>
</evidence>
<evidence type="ECO:0000256" key="1">
    <source>
        <dbReference type="SAM" id="Phobius"/>
    </source>
</evidence>
<dbReference type="RefSeq" id="WP_145189212.1">
    <property type="nucleotide sequence ID" value="NZ_CP036266.1"/>
</dbReference>
<keyword evidence="3" id="KW-1185">Reference proteome</keyword>
<reference evidence="2 3" key="1">
    <citation type="submission" date="2019-02" db="EMBL/GenBank/DDBJ databases">
        <title>Deep-cultivation of Planctomycetes and their phenomic and genomic characterization uncovers novel biology.</title>
        <authorList>
            <person name="Wiegand S."/>
            <person name="Jogler M."/>
            <person name="Boedeker C."/>
            <person name="Pinto D."/>
            <person name="Vollmers J."/>
            <person name="Rivas-Marin E."/>
            <person name="Kohn T."/>
            <person name="Peeters S.H."/>
            <person name="Heuer A."/>
            <person name="Rast P."/>
            <person name="Oberbeckmann S."/>
            <person name="Bunk B."/>
            <person name="Jeske O."/>
            <person name="Meyerdierks A."/>
            <person name="Storesund J.E."/>
            <person name="Kallscheuer N."/>
            <person name="Luecker S."/>
            <person name="Lage O.M."/>
            <person name="Pohl T."/>
            <person name="Merkel B.J."/>
            <person name="Hornburger P."/>
            <person name="Mueller R.-W."/>
            <person name="Bruemmer F."/>
            <person name="Labrenz M."/>
            <person name="Spormann A.M."/>
            <person name="Op den Camp H."/>
            <person name="Overmann J."/>
            <person name="Amann R."/>
            <person name="Jetten M.S.M."/>
            <person name="Mascher T."/>
            <person name="Medema M.H."/>
            <person name="Devos D.P."/>
            <person name="Kaster A.-K."/>
            <person name="Ovreas L."/>
            <person name="Rohde M."/>
            <person name="Galperin M.Y."/>
            <person name="Jogler C."/>
        </authorList>
    </citation>
    <scope>NUCLEOTIDE SEQUENCE [LARGE SCALE GENOMIC DNA]</scope>
    <source>
        <strain evidence="2 3">HG66A1</strain>
    </source>
</reference>
<organism evidence="2 3">
    <name type="scientific">Gimesia chilikensis</name>
    <dbReference type="NCBI Taxonomy" id="2605989"/>
    <lineage>
        <taxon>Bacteria</taxon>
        <taxon>Pseudomonadati</taxon>
        <taxon>Planctomycetota</taxon>
        <taxon>Planctomycetia</taxon>
        <taxon>Planctomycetales</taxon>
        <taxon>Planctomycetaceae</taxon>
        <taxon>Gimesia</taxon>
    </lineage>
</organism>
<keyword evidence="1" id="KW-1133">Transmembrane helix</keyword>
<dbReference type="InterPro" id="IPR011990">
    <property type="entry name" value="TPR-like_helical_dom_sf"/>
</dbReference>
<keyword evidence="1" id="KW-0812">Transmembrane</keyword>
<proteinExistence type="predicted"/>
<keyword evidence="1" id="KW-0472">Membrane</keyword>
<sequence>MPVYLITATDTRGKRDTHRVKAESAREACNELEEQGFVDITLHSDDAFAAATNLFPDNKDVEEHLTAEDLVKMQYLSDFQQLLFTLRRAYWQSAWFYLLVIGVFAYRWYYKLGWFDNPDDLDPIDIGVVVVMLWPLAISLWFTYLSPARKYKRLMQAFAWGHWDEVIDLCPTLVGKVPDYELACRHAVALAAQGEFDEGMKLVKPFEKDPDVPRWMYLGRLSELYEVVKDREQVIECHRLAYEAAPENPTAQLDYAYALLKYEENIPLAEQLMAEAEQEQLSELLKYLLPYFKGILALHQGRSGDAVKLFHECQENLLPIAHSEPMLQLIVDYNRAYLAIALAEQGDAREAETLYDLVEPRLQALDSTLLMDRYAAAIRI</sequence>
<accession>A0A517PTU1</accession>
<dbReference type="OrthoDB" id="290576at2"/>
<feature type="transmembrane region" description="Helical" evidence="1">
    <location>
        <begin position="89"/>
        <end position="106"/>
    </location>
</feature>